<evidence type="ECO:0000313" key="3">
    <source>
        <dbReference type="Proteomes" id="UP000041254"/>
    </source>
</evidence>
<keyword evidence="3" id="KW-1185">Reference proteome</keyword>
<sequence>MKILCVLAVLAVVASAEEPPHLRKLQENETSVFQDIQGRVDQLFCQSKEDCEENQHCVKVLGEVGLDDTVNRGICRTESEACVCTGNYTCVEWFALGTIRSNVCRKLCPEEDQDVCDCAEGEDCVERAAGISLLGDIFDKCTCHKRKGADDCDAEEGCADGEACVGSGSCVGLFVPDEE</sequence>
<feature type="chain" id="PRO_5005189208" evidence="1">
    <location>
        <begin position="17"/>
        <end position="179"/>
    </location>
</feature>
<organism evidence="2 3">
    <name type="scientific">Vitrella brassicaformis (strain CCMP3155)</name>
    <dbReference type="NCBI Taxonomy" id="1169540"/>
    <lineage>
        <taxon>Eukaryota</taxon>
        <taxon>Sar</taxon>
        <taxon>Alveolata</taxon>
        <taxon>Colpodellida</taxon>
        <taxon>Vitrellaceae</taxon>
        <taxon>Vitrella</taxon>
    </lineage>
</organism>
<dbReference type="AlphaFoldDB" id="A0A0G4FX70"/>
<protein>
    <submittedName>
        <fullName evidence="2">Uncharacterized protein</fullName>
    </submittedName>
</protein>
<dbReference type="VEuPathDB" id="CryptoDB:Vbra_9481"/>
<dbReference type="EMBL" id="CDMY01000512">
    <property type="protein sequence ID" value="CEM19437.1"/>
    <property type="molecule type" value="Genomic_DNA"/>
</dbReference>
<name>A0A0G4FX70_VITBC</name>
<feature type="signal peptide" evidence="1">
    <location>
        <begin position="1"/>
        <end position="16"/>
    </location>
</feature>
<accession>A0A0G4FX70</accession>
<gene>
    <name evidence="2" type="ORF">Vbra_9481</name>
</gene>
<proteinExistence type="predicted"/>
<dbReference type="Proteomes" id="UP000041254">
    <property type="component" value="Unassembled WGS sequence"/>
</dbReference>
<reference evidence="2 3" key="1">
    <citation type="submission" date="2014-11" db="EMBL/GenBank/DDBJ databases">
        <authorList>
            <person name="Zhu J."/>
            <person name="Qi W."/>
            <person name="Song R."/>
        </authorList>
    </citation>
    <scope>NUCLEOTIDE SEQUENCE [LARGE SCALE GENOMIC DNA]</scope>
</reference>
<evidence type="ECO:0000256" key="1">
    <source>
        <dbReference type="SAM" id="SignalP"/>
    </source>
</evidence>
<keyword evidence="1" id="KW-0732">Signal</keyword>
<evidence type="ECO:0000313" key="2">
    <source>
        <dbReference type="EMBL" id="CEM19437.1"/>
    </source>
</evidence>
<dbReference type="InParanoid" id="A0A0G4FX70"/>